<organism evidence="1 2">
    <name type="scientific">Enterococcus gallinarum</name>
    <dbReference type="NCBI Taxonomy" id="1353"/>
    <lineage>
        <taxon>Bacteria</taxon>
        <taxon>Bacillati</taxon>
        <taxon>Bacillota</taxon>
        <taxon>Bacilli</taxon>
        <taxon>Lactobacillales</taxon>
        <taxon>Enterococcaceae</taxon>
        <taxon>Enterococcus</taxon>
    </lineage>
</organism>
<dbReference type="RefSeq" id="WP_176333345.1">
    <property type="nucleotide sequence ID" value="NZ_CAJSZC010000006.1"/>
</dbReference>
<evidence type="ECO:0000313" key="2">
    <source>
        <dbReference type="Proteomes" id="UP000571857"/>
    </source>
</evidence>
<reference evidence="1 2" key="1">
    <citation type="submission" date="2020-06" db="EMBL/GenBank/DDBJ databases">
        <title>Crossreactivity between MHC class I-restricted antigens from cancer cells and an enterococcal bacteriophage.</title>
        <authorList>
            <person name="Fluckiger A."/>
            <person name="Daillere R."/>
            <person name="Sassi M."/>
            <person name="Cattoir V."/>
            <person name="Kroemer G."/>
            <person name="Zitvogel L."/>
        </authorList>
    </citation>
    <scope>NUCLEOTIDE SEQUENCE [LARGE SCALE GENOMIC DNA]</scope>
    <source>
        <strain evidence="1 2">EG4</strain>
    </source>
</reference>
<proteinExistence type="predicted"/>
<sequence length="374" mass="42158">MDNTVVGISTNSIADTLTFYDLQRLPKNILTDVMEQMGEDPKQVSKQVMAEMIWAEIKTNRSMRNELLEPHELNLFTNKVTTSYYKTASLKDLKEKIIAKEGTEVITNQIEIDDESINSIPKIFSICDCPEQIFGKNKFMLRFLYQNGFYYIPTPEGNNQIKKIQTITALVDEENGIIEIRSNTTASKKIPTILANYFEDRPQIDKLNILFKHNETTENLARALQGKLLESSGEPTLPLEDLNDNQVQEIQNILDVIDIGLSQKNSEAIDYSSVIDSASEVIFEEQSPVPFLALILAGLDKVSLKTFVESLVTSPLYKSLAPYLTNHGGYISFSVTFKSLLDEHTIQVAKQSNTIYFPGNSNEVAIKKVRDAIL</sequence>
<comment type="caution">
    <text evidence="1">The sequence shown here is derived from an EMBL/GenBank/DDBJ whole genome shotgun (WGS) entry which is preliminary data.</text>
</comment>
<accession>A0ABD4HPB5</accession>
<dbReference type="EMBL" id="JABXJK010000059">
    <property type="protein sequence ID" value="MBA0973026.1"/>
    <property type="molecule type" value="Genomic_DNA"/>
</dbReference>
<protein>
    <submittedName>
        <fullName evidence="1">Uncharacterized protein</fullName>
    </submittedName>
</protein>
<name>A0ABD4HPB5_ENTGA</name>
<gene>
    <name evidence="1" type="ORF">HWH42_10615</name>
</gene>
<dbReference type="Proteomes" id="UP000571857">
    <property type="component" value="Unassembled WGS sequence"/>
</dbReference>
<dbReference type="AlphaFoldDB" id="A0ABD4HPB5"/>
<evidence type="ECO:0000313" key="1">
    <source>
        <dbReference type="EMBL" id="MBA0973026.1"/>
    </source>
</evidence>